<reference evidence="2" key="1">
    <citation type="submission" date="2021-10" db="EMBL/GenBank/DDBJ databases">
        <title>Streptomyces nigrumlapis sp.nov.,an antimicrobial producing actinobacterium isolated from Black Gobi rocks.</title>
        <authorList>
            <person name="Wen Y."/>
            <person name="Zhang W."/>
            <person name="Liu X.G."/>
        </authorList>
    </citation>
    <scope>NUCLEOTIDE SEQUENCE</scope>
    <source>
        <strain evidence="2">ST13-2-2</strain>
    </source>
</reference>
<protein>
    <recommendedName>
        <fullName evidence="4">Tetratricopeptide repeat protein</fullName>
    </recommendedName>
</protein>
<feature type="region of interest" description="Disordered" evidence="1">
    <location>
        <begin position="49"/>
        <end position="70"/>
    </location>
</feature>
<evidence type="ECO:0008006" key="4">
    <source>
        <dbReference type="Google" id="ProtNLM"/>
    </source>
</evidence>
<gene>
    <name evidence="2" type="ORF">K9S39_01190</name>
</gene>
<proteinExistence type="predicted"/>
<evidence type="ECO:0000313" key="2">
    <source>
        <dbReference type="EMBL" id="UQA90688.1"/>
    </source>
</evidence>
<feature type="compositionally biased region" description="Pro residues" evidence="1">
    <location>
        <begin position="55"/>
        <end position="70"/>
    </location>
</feature>
<organism evidence="2 3">
    <name type="scientific">Streptomyces halobius</name>
    <dbReference type="NCBI Taxonomy" id="2879846"/>
    <lineage>
        <taxon>Bacteria</taxon>
        <taxon>Bacillati</taxon>
        <taxon>Actinomycetota</taxon>
        <taxon>Actinomycetes</taxon>
        <taxon>Kitasatosporales</taxon>
        <taxon>Streptomycetaceae</taxon>
        <taxon>Streptomyces</taxon>
    </lineage>
</organism>
<keyword evidence="3" id="KW-1185">Reference proteome</keyword>
<dbReference type="RefSeq" id="WP_248861448.1">
    <property type="nucleotide sequence ID" value="NZ_CP086322.1"/>
</dbReference>
<evidence type="ECO:0000313" key="3">
    <source>
        <dbReference type="Proteomes" id="UP000830115"/>
    </source>
</evidence>
<sequence>MQPPRTLDDLLHDACAFPDDDLGWAEERASRRQLEEDFANAVRCGTAAAGYPQPATLPPPFTTPGQPAPAPRRERAARQLRALSAWTVRSPRTSQHIISLATTHQIDPDSAMAFACLLYLADRDELAEFLWQFAAGADKSASAECLHLLYLTRGELRQARHWARQATELDSGEAGPYNRTPPSARDSDPEPLTSVMLLRALQILRRWGTSTTECWTMETFYAHAGTLSGPLTAAVQGLTSVDVDALPWPDLALAVQLQECRTP</sequence>
<dbReference type="EMBL" id="CP086322">
    <property type="protein sequence ID" value="UQA90688.1"/>
    <property type="molecule type" value="Genomic_DNA"/>
</dbReference>
<dbReference type="Proteomes" id="UP000830115">
    <property type="component" value="Chromosome"/>
</dbReference>
<accession>A0ABY4M0M9</accession>
<evidence type="ECO:0000256" key="1">
    <source>
        <dbReference type="SAM" id="MobiDB-lite"/>
    </source>
</evidence>
<feature type="region of interest" description="Disordered" evidence="1">
    <location>
        <begin position="167"/>
        <end position="190"/>
    </location>
</feature>
<name>A0ABY4M0M9_9ACTN</name>